<dbReference type="AlphaFoldDB" id="A0A6J4N9N7"/>
<feature type="transmembrane region" description="Helical" evidence="1">
    <location>
        <begin position="253"/>
        <end position="271"/>
    </location>
</feature>
<feature type="transmembrane region" description="Helical" evidence="1">
    <location>
        <begin position="35"/>
        <end position="59"/>
    </location>
</feature>
<organism evidence="2">
    <name type="scientific">uncultured Phycisphaerae bacterium</name>
    <dbReference type="NCBI Taxonomy" id="904963"/>
    <lineage>
        <taxon>Bacteria</taxon>
        <taxon>Pseudomonadati</taxon>
        <taxon>Planctomycetota</taxon>
        <taxon>Phycisphaerae</taxon>
        <taxon>environmental samples</taxon>
    </lineage>
</organism>
<feature type="transmembrane region" description="Helical" evidence="1">
    <location>
        <begin position="125"/>
        <end position="143"/>
    </location>
</feature>
<name>A0A6J4N9N7_9BACT</name>
<accession>A0A6J4N9N7</accession>
<dbReference type="EMBL" id="CADCUQ010000094">
    <property type="protein sequence ID" value="CAA9376843.1"/>
    <property type="molecule type" value="Genomic_DNA"/>
</dbReference>
<feature type="transmembrane region" description="Helical" evidence="1">
    <location>
        <begin position="387"/>
        <end position="407"/>
    </location>
</feature>
<proteinExistence type="predicted"/>
<keyword evidence="1" id="KW-1133">Transmembrane helix</keyword>
<reference evidence="2" key="1">
    <citation type="submission" date="2020-02" db="EMBL/GenBank/DDBJ databases">
        <authorList>
            <person name="Meier V. D."/>
        </authorList>
    </citation>
    <scope>NUCLEOTIDE SEQUENCE</scope>
    <source>
        <strain evidence="2">AVDCRST_MAG64</strain>
    </source>
</reference>
<keyword evidence="1" id="KW-0472">Membrane</keyword>
<gene>
    <name evidence="2" type="ORF">AVDCRST_MAG64-353</name>
</gene>
<evidence type="ECO:0000256" key="1">
    <source>
        <dbReference type="SAM" id="Phobius"/>
    </source>
</evidence>
<protein>
    <submittedName>
        <fullName evidence="2">Uncharacterized protein</fullName>
    </submittedName>
</protein>
<feature type="transmembrane region" description="Helical" evidence="1">
    <location>
        <begin position="98"/>
        <end position="119"/>
    </location>
</feature>
<feature type="transmembrane region" description="Helical" evidence="1">
    <location>
        <begin position="187"/>
        <end position="207"/>
    </location>
</feature>
<feature type="transmembrane region" description="Helical" evidence="1">
    <location>
        <begin position="65"/>
        <end position="86"/>
    </location>
</feature>
<feature type="transmembrane region" description="Helical" evidence="1">
    <location>
        <begin position="283"/>
        <end position="302"/>
    </location>
</feature>
<evidence type="ECO:0000313" key="2">
    <source>
        <dbReference type="EMBL" id="CAA9376843.1"/>
    </source>
</evidence>
<feature type="transmembrane region" description="Helical" evidence="1">
    <location>
        <begin position="308"/>
        <end position="331"/>
    </location>
</feature>
<sequence>MRDPNLPADPPPVPAMRTMHPRPLIVRLLAEHNPFYLLSAACMLASCVAMTNSLSWTSIPRGRLLTLIATLNVYEFALLAIALFLITRRRLRRDGHMLLVLQALFLADFTFLNAEVVTADLRTGVFVNAVLFALAALKIGLVLRVLKPSFTATQYAFVLAQLAAVFATPCAFRWLDGDGGSVNPRHFYLAWWVVGLLLALYEVLARLDRRGRDPVSVAPAAAAAPTTAYLVVPFVSLLTHVGILHYVYEVDFYSAHSAPVLLGLTLVLNRYSPRSLLPRKDLLALRLVLPAAAVLVSANSRWTFPLDLAHAGLVLTPLNLAVAGAFLTYVYCFLLPHARVLLPAGAAAAALYVFGPSQRQVAEVVRAMWTASADAARRVVPKTTADWGLVGLVASFVFLALGFWISLRKPPGASEPAADEPDPGPRLL</sequence>
<feature type="transmembrane region" description="Helical" evidence="1">
    <location>
        <begin position="228"/>
        <end position="247"/>
    </location>
</feature>
<feature type="transmembrane region" description="Helical" evidence="1">
    <location>
        <begin position="155"/>
        <end position="175"/>
    </location>
</feature>
<keyword evidence="1" id="KW-0812">Transmembrane</keyword>